<feature type="compositionally biased region" description="Basic and acidic residues" evidence="2">
    <location>
        <begin position="696"/>
        <end position="707"/>
    </location>
</feature>
<reference evidence="4" key="1">
    <citation type="submission" date="2025-08" db="UniProtKB">
        <authorList>
            <consortium name="RefSeq"/>
        </authorList>
    </citation>
    <scope>IDENTIFICATION</scope>
    <source>
        <tissue evidence="4">Gonads</tissue>
    </source>
</reference>
<dbReference type="Proteomes" id="UP000085678">
    <property type="component" value="Unplaced"/>
</dbReference>
<feature type="region of interest" description="Disordered" evidence="2">
    <location>
        <begin position="614"/>
        <end position="645"/>
    </location>
</feature>
<feature type="compositionally biased region" description="Polar residues" evidence="2">
    <location>
        <begin position="70"/>
        <end position="82"/>
    </location>
</feature>
<feature type="compositionally biased region" description="Acidic residues" evidence="2">
    <location>
        <begin position="1029"/>
        <end position="1045"/>
    </location>
</feature>
<feature type="region of interest" description="Disordered" evidence="2">
    <location>
        <begin position="776"/>
        <end position="818"/>
    </location>
</feature>
<dbReference type="RefSeq" id="XP_023933385.1">
    <property type="nucleotide sequence ID" value="XM_024077617.1"/>
</dbReference>
<dbReference type="SUPFAM" id="SSF47473">
    <property type="entry name" value="EF-hand"/>
    <property type="match status" value="1"/>
</dbReference>
<dbReference type="KEGG" id="lak:106167849"/>
<feature type="compositionally biased region" description="Acidic residues" evidence="2">
    <location>
        <begin position="324"/>
        <end position="334"/>
    </location>
</feature>
<organism evidence="3 4">
    <name type="scientific">Lingula anatina</name>
    <name type="common">Brachiopod</name>
    <name type="synonym">Lingula unguis</name>
    <dbReference type="NCBI Taxonomy" id="7574"/>
    <lineage>
        <taxon>Eukaryota</taxon>
        <taxon>Metazoa</taxon>
        <taxon>Spiralia</taxon>
        <taxon>Lophotrochozoa</taxon>
        <taxon>Brachiopoda</taxon>
        <taxon>Linguliformea</taxon>
        <taxon>Lingulata</taxon>
        <taxon>Lingulida</taxon>
        <taxon>Linguloidea</taxon>
        <taxon>Lingulidae</taxon>
        <taxon>Lingula</taxon>
    </lineage>
</organism>
<feature type="compositionally biased region" description="Basic residues" evidence="2">
    <location>
        <begin position="417"/>
        <end position="428"/>
    </location>
</feature>
<keyword evidence="1" id="KW-0175">Coiled coil</keyword>
<evidence type="ECO:0000313" key="4">
    <source>
        <dbReference type="RefSeq" id="XP_023933385.1"/>
    </source>
</evidence>
<dbReference type="InterPro" id="IPR011992">
    <property type="entry name" value="EF-hand-dom_pair"/>
</dbReference>
<feature type="region of interest" description="Disordered" evidence="2">
    <location>
        <begin position="66"/>
        <end position="104"/>
    </location>
</feature>
<evidence type="ECO:0000256" key="2">
    <source>
        <dbReference type="SAM" id="MobiDB-lite"/>
    </source>
</evidence>
<dbReference type="PANTHER" id="PTHR35538:SF3">
    <property type="entry name" value="C-TYPE LECTIN DOMAIN-CONTAINING PROTEIN"/>
    <property type="match status" value="1"/>
</dbReference>
<gene>
    <name evidence="4" type="primary">LOC106167849</name>
</gene>
<feature type="region of interest" description="Disordered" evidence="2">
    <location>
        <begin position="886"/>
        <end position="1074"/>
    </location>
</feature>
<dbReference type="InParanoid" id="A0A2R2MSZ1"/>
<keyword evidence="3" id="KW-1185">Reference proteome</keyword>
<dbReference type="STRING" id="7574.A0A2R2MSZ1"/>
<feature type="compositionally biased region" description="Low complexity" evidence="2">
    <location>
        <begin position="281"/>
        <end position="294"/>
    </location>
</feature>
<evidence type="ECO:0000256" key="1">
    <source>
        <dbReference type="SAM" id="Coils"/>
    </source>
</evidence>
<accession>A0A2R2MSZ1</accession>
<feature type="region of interest" description="Disordered" evidence="2">
    <location>
        <begin position="696"/>
        <end position="733"/>
    </location>
</feature>
<feature type="compositionally biased region" description="Acidic residues" evidence="2">
    <location>
        <begin position="149"/>
        <end position="178"/>
    </location>
</feature>
<feature type="compositionally biased region" description="Pro residues" evidence="2">
    <location>
        <begin position="967"/>
        <end position="1021"/>
    </location>
</feature>
<protein>
    <submittedName>
        <fullName evidence="4">Uncharacterized protein LOC106167849 isoform X1</fullName>
    </submittedName>
</protein>
<dbReference type="GeneID" id="106167849"/>
<sequence>MVSIFPDNKTTQLRYLIPNRESYIKLMLAQQQHEMAKRRAYEEQRQGVILDQGGYLLHTNTPKYKLAPSTPESSAEMLSSPLQEGHKPAQIQYSPRDTTSRHAPNANQVKRSRDVTLYKRNTQPRAHIFGTNKPMSKKLTMNIPGGKEDFEDSEEEEEEQGDWELVEEEGEEEHEFDEDQYGYDELADKLGSLPPPSMFSTNRKKKGKSSRVHIRLFEKAGQSNIELVSANDGQTVAKVTRENLINSPTKQMGDYDYKVIYTDDGKAVRLRRKRDSVLSDVSDDSAFSDASSLSKAKKKRTHYEKSKRTFRGQDLNFRLPEGSFQDDEQDVDDGVQERRVIRKGPLRKGQLEGDSNESKEKEMIRRMSLSKKKLEASLGDIRGALSSLQSSFGNLEVKGKDNEGKSTNTLMDAEPKKKGKSKVPKKTKPVPPKATSVAELLKKLGGIVLPDDVKNKQLMFNPMEGLKKELKTKLPTVMMTKDEILDLMKRYGMTVNEAALMKLLFGDTVEEDKKETQDASKSQSSLIKFIIPQFERAEDTHPDLVSWKAMLETVERLVNETEVDLVRVTSIHQKMKALIKTKQNISEIELTAIQKIIDMLEDVIKHHELEEKERKRIEEEERQRREEEERKKREEEERERAELDAQRWNQPRMQQQDMHRLRLQNQQYGMSFRPGLPTNIGYANEFMQRYMNHVQAHKEEKHEDKEMGSTLTLPGSDSVDKLGTGSNADTNSLLGGSSGYFSSNEVLDSLNLEQPQKPQLALGDFRTGQRMSGFSSGSFFPGADIGSSDEEEEAKQEEENKDQAHDTEGHKDVQPKHSLPFLDSEDTLLFRCVSDTALFILPGLDLGINSTNLQRSNSLPAIPLTFEEADDLEALSKQRKIIKKEKVANPKRVPSRSVQHVLVEPVETPEEPPKEPTPPPPKEPTPEPPKEPTPPPPPPPVQKKVIKGLTKVAKPEPPKKEVKVYKAPPPPLPPPKKKPPTPPPKEPTPPPPKEPTPVPTPTPTPPPKEPTPLPTPSPSPSPEIVFEKDSDDEDYVRVEEEEVEIEGPTPPPKSPTPTPPPPKPKRKMLPKRKPRVTLRAIAKATAPMPKSDLQEMTDPLDLLAKYCIIHPDRMPFYERIFAETIEEQSERYKNIPPSKYSMKFKEKYKNPFDLDLEEEEEQGKPKSLPKGTGGIVTQMSATLGGGATAGDDNNAALPPVAEGVAPKDMDDDKDSGISLPSVDKVKFRDMGLLNRAGQYEFLVGQSAADVLSKKLDYSMDRMTQKYRKLIVKKLTLQSQKKQFIFNTIKEDLPDLMRPDYDTFAKGKGKGKKKNQVLVTEMPSTQDEQQPKKKLTADEIIGRLDSKMWSMISNMPEVTRTDAQLSIIEKKMAELEARMNITDEEKREMEIYTRDLFLKEQIENERTREFRRKQSPLYQQINPVPDVEINVEEVEAALQRINNNLLTDREFQFVYHVLDLPGRHRLNLKLFSAVAALSEKVKQLDPITRKLINKFDFEALDIKMGKCKELFFLLDNQTAGMPDGRIDADTLAIELAAGGITPEHTQWVVNKFNRYKNGMVEFLDFLIYCPLFIEVHERIIKDPLNVAVWRLDDDRKEMEVKS</sequence>
<feature type="region of interest" description="Disordered" evidence="2">
    <location>
        <begin position="396"/>
        <end position="433"/>
    </location>
</feature>
<feature type="compositionally biased region" description="Basic and acidic residues" evidence="2">
    <location>
        <begin position="797"/>
        <end position="815"/>
    </location>
</feature>
<feature type="compositionally biased region" description="Pro residues" evidence="2">
    <location>
        <begin position="931"/>
        <end position="941"/>
    </location>
</feature>
<feature type="compositionally biased region" description="Basic and acidic residues" evidence="2">
    <location>
        <begin position="953"/>
        <end position="964"/>
    </location>
</feature>
<feature type="region of interest" description="Disordered" evidence="2">
    <location>
        <begin position="1157"/>
        <end position="1217"/>
    </location>
</feature>
<feature type="compositionally biased region" description="Basic residues" evidence="2">
    <location>
        <begin position="1063"/>
        <end position="1074"/>
    </location>
</feature>
<feature type="compositionally biased region" description="Acidic residues" evidence="2">
    <location>
        <begin position="787"/>
        <end position="796"/>
    </location>
</feature>
<feature type="compositionally biased region" description="Pro residues" evidence="2">
    <location>
        <begin position="1048"/>
        <end position="1062"/>
    </location>
</feature>
<evidence type="ECO:0000313" key="3">
    <source>
        <dbReference type="Proteomes" id="UP000085678"/>
    </source>
</evidence>
<proteinExistence type="predicted"/>
<feature type="compositionally biased region" description="Polar residues" evidence="2">
    <location>
        <begin position="91"/>
        <end position="104"/>
    </location>
</feature>
<feature type="coiled-coil region" evidence="1">
    <location>
        <begin position="1357"/>
        <end position="1391"/>
    </location>
</feature>
<feature type="region of interest" description="Disordered" evidence="2">
    <location>
        <begin position="144"/>
        <end position="178"/>
    </location>
</feature>
<dbReference type="OrthoDB" id="2121618at2759"/>
<name>A0A2R2MSZ1_LINAN</name>
<dbReference type="PANTHER" id="PTHR35538">
    <property type="entry name" value="LIG_CHAN-GLU_BD DOMAIN-CONTAINING PROTEIN"/>
    <property type="match status" value="1"/>
</dbReference>
<feature type="region of interest" description="Disordered" evidence="2">
    <location>
        <begin position="281"/>
        <end position="364"/>
    </location>
</feature>